<evidence type="ECO:0000313" key="4">
    <source>
        <dbReference type="Proteomes" id="UP000014535"/>
    </source>
</evidence>
<evidence type="ECO:0000259" key="1">
    <source>
        <dbReference type="Pfam" id="PF18739"/>
    </source>
</evidence>
<proteinExistence type="predicted"/>
<reference evidence="3 4" key="1">
    <citation type="submission" date="2013-04" db="EMBL/GenBank/DDBJ databases">
        <authorList>
            <person name="McClelland M."/>
            <person name="Porwollik S."/>
            <person name="Desai P."/>
            <person name="Cheng P."/>
            <person name="Wollam A."/>
            <person name="Pepin K."/>
            <person name="Palsikar V.B."/>
            <person name="Fulton L."/>
            <person name="Fulton R."/>
            <person name="Delehaunty K."/>
            <person name="Fronick C."/>
            <person name="Godfrey J."/>
            <person name="Waligorski J."/>
            <person name="Appelbaum E."/>
            <person name="Tomlinson C."/>
            <person name="Warren W."/>
            <person name="Sodergren E."/>
            <person name="Weinstock G."/>
            <person name="Wilson R.K."/>
        </authorList>
    </citation>
    <scope>NUCLEOTIDE SEQUENCE [LARGE SCALE GENOMIC DNA]</scope>
    <source>
        <strain evidence="3 4">2009K0958</strain>
    </source>
</reference>
<name>A0A656IBS0_SALE2</name>
<gene>
    <name evidence="3" type="ORF">A673_04462</name>
</gene>
<feature type="domain" description="Apea-like HEPN" evidence="1">
    <location>
        <begin position="346"/>
        <end position="446"/>
    </location>
</feature>
<accession>A0A656IBS0</accession>
<dbReference type="InterPro" id="IPR041229">
    <property type="entry name" value="HEPN_Apea"/>
</dbReference>
<dbReference type="EMBL" id="ATFT01000121">
    <property type="protein sequence ID" value="EPI64133.1"/>
    <property type="molecule type" value="Genomic_DNA"/>
</dbReference>
<dbReference type="Pfam" id="PF18739">
    <property type="entry name" value="HEPN_Apea"/>
    <property type="match status" value="1"/>
</dbReference>
<dbReference type="InterPro" id="IPR041223">
    <property type="entry name" value="ApeA_NTD"/>
</dbReference>
<feature type="domain" description="ApeA N-terminal" evidence="2">
    <location>
        <begin position="33"/>
        <end position="314"/>
    </location>
</feature>
<dbReference type="AlphaFoldDB" id="A0A656IBS0"/>
<evidence type="ECO:0000313" key="3">
    <source>
        <dbReference type="EMBL" id="EPI64133.1"/>
    </source>
</evidence>
<organism evidence="3 4">
    <name type="scientific">Salmonella enteritidis (strain 2009K0958)</name>
    <dbReference type="NCBI Taxonomy" id="1192586"/>
    <lineage>
        <taxon>Bacteria</taxon>
        <taxon>Pseudomonadati</taxon>
        <taxon>Pseudomonadota</taxon>
        <taxon>Gammaproteobacteria</taxon>
        <taxon>Enterobacterales</taxon>
        <taxon>Enterobacteriaceae</taxon>
        <taxon>Salmonella</taxon>
    </lineage>
</organism>
<protein>
    <submittedName>
        <fullName evidence="3">Uncharacterized protein</fullName>
    </submittedName>
</protein>
<dbReference type="Pfam" id="PF18862">
    <property type="entry name" value="ApeA_NTD1"/>
    <property type="match status" value="1"/>
</dbReference>
<evidence type="ECO:0000259" key="2">
    <source>
        <dbReference type="Pfam" id="PF18862"/>
    </source>
</evidence>
<sequence length="459" mass="53410">MSSIFTILKDSQKQMEQYMATKKYELTKEYFFHGEFWHQLDDNKGRFSARIEYSPYHGLILDYCISDSESPRTCEILYGVLNTGERCTLIGKFDFTQGNIHFDKGIIHTGRHGFPIMLFNDFYAPDSKIEYCDLSLHGLQEFIHPHGFFTQLKHLEHPIFIAKGNHWTLQLVNHVSFSVIGDDLLNIINCQNKAALENIIHQLKKTKELYPDAFFSIRKELVFYFRIKSSNDLGIEDHISKCWDISGLFSILLNKPTLPEEINIKFKGNGSKTPCLLTTGFEQRTIDLALREIKHQLLPINRKHINLGKIFCKWFKIAERYMPLTITYQYETGFRTLHQAHTDIILFATQLEAINKTIGGSKNEKYMKPINEYASLFLIQEIEMFFKKFNNKSIGENIATLRNELAHVDRKKELMNILTIGDYVKIGNYLKTIVTSYLLSDLGINNIIIEKYQAQTIQE</sequence>
<dbReference type="Proteomes" id="UP000014535">
    <property type="component" value="Unassembled WGS sequence"/>
</dbReference>
<comment type="caution">
    <text evidence="3">The sequence shown here is derived from an EMBL/GenBank/DDBJ whole genome shotgun (WGS) entry which is preliminary data.</text>
</comment>